<dbReference type="SUPFAM" id="SSF117856">
    <property type="entry name" value="AF0104/ALDC/Ptd012-like"/>
    <property type="match status" value="1"/>
</dbReference>
<dbReference type="InterPro" id="IPR005175">
    <property type="entry name" value="PPC_dom"/>
</dbReference>
<proteinExistence type="predicted"/>
<evidence type="ECO:0000256" key="2">
    <source>
        <dbReference type="ARBA" id="ARBA00023125"/>
    </source>
</evidence>
<dbReference type="InterPro" id="IPR039605">
    <property type="entry name" value="AHL"/>
</dbReference>
<evidence type="ECO:0000313" key="8">
    <source>
        <dbReference type="Proteomes" id="UP001153076"/>
    </source>
</evidence>
<protein>
    <recommendedName>
        <fullName evidence="4">AT-hook motif nuclear-localized protein</fullName>
    </recommendedName>
</protein>
<feature type="domain" description="PPC" evidence="6">
    <location>
        <begin position="142"/>
        <end position="258"/>
    </location>
</feature>
<sequence length="258" mass="26538">MDRREAMPMSGPASFYMQRGMSELHGQQGVRSLSNPGMPFQSNVMGSSSGPALVVEPNSNVLSDSLGVGASSTQPTTTPLRRKRGRPRKYGTDGKVPLALSSASATSQGMSSSTEKRGRGRPPGSGRKQHSTPFGELMSGTAGVGFTPHVITVAAGEDISAKLLAFAQQGPRAVCILSANGSVSTVTLRQPSTSGGTITYEGRFDILCMSGSFLLVDNDSFCNRSGGLTISLASPDGRVIGGGVGGMLIAASPVQVTL</sequence>
<keyword evidence="1 4" id="KW-0805">Transcription regulation</keyword>
<keyword evidence="3 4" id="KW-0804">Transcription</keyword>
<comment type="subcellular location">
    <subcellularLocation>
        <location evidence="4">Nucleus</location>
    </subcellularLocation>
</comment>
<evidence type="ECO:0000256" key="5">
    <source>
        <dbReference type="SAM" id="MobiDB-lite"/>
    </source>
</evidence>
<evidence type="ECO:0000259" key="6">
    <source>
        <dbReference type="PROSITE" id="PS51742"/>
    </source>
</evidence>
<evidence type="ECO:0000256" key="4">
    <source>
        <dbReference type="RuleBase" id="RU367031"/>
    </source>
</evidence>
<feature type="region of interest" description="Disordered" evidence="5">
    <location>
        <begin position="25"/>
        <end position="139"/>
    </location>
</feature>
<dbReference type="PROSITE" id="PS51742">
    <property type="entry name" value="PPC"/>
    <property type="match status" value="1"/>
</dbReference>
<comment type="caution">
    <text evidence="7">The sequence shown here is derived from an EMBL/GenBank/DDBJ whole genome shotgun (WGS) entry which is preliminary data.</text>
</comment>
<dbReference type="OrthoDB" id="688543at2759"/>
<dbReference type="CDD" id="cd11378">
    <property type="entry name" value="DUF296"/>
    <property type="match status" value="1"/>
</dbReference>
<feature type="compositionally biased region" description="Polar residues" evidence="5">
    <location>
        <begin position="29"/>
        <end position="50"/>
    </location>
</feature>
<dbReference type="AlphaFoldDB" id="A0A9Q1QHB5"/>
<dbReference type="PANTHER" id="PTHR31500">
    <property type="entry name" value="AT-HOOK MOTIF NUCLEAR-LOCALIZED PROTEIN 9"/>
    <property type="match status" value="1"/>
</dbReference>
<keyword evidence="2 4" id="KW-0238">DNA-binding</keyword>
<name>A0A9Q1QHB5_9CARY</name>
<feature type="compositionally biased region" description="Polar residues" evidence="5">
    <location>
        <begin position="70"/>
        <end position="79"/>
    </location>
</feature>
<organism evidence="7 8">
    <name type="scientific">Carnegiea gigantea</name>
    <dbReference type="NCBI Taxonomy" id="171969"/>
    <lineage>
        <taxon>Eukaryota</taxon>
        <taxon>Viridiplantae</taxon>
        <taxon>Streptophyta</taxon>
        <taxon>Embryophyta</taxon>
        <taxon>Tracheophyta</taxon>
        <taxon>Spermatophyta</taxon>
        <taxon>Magnoliopsida</taxon>
        <taxon>eudicotyledons</taxon>
        <taxon>Gunneridae</taxon>
        <taxon>Pentapetalae</taxon>
        <taxon>Caryophyllales</taxon>
        <taxon>Cactineae</taxon>
        <taxon>Cactaceae</taxon>
        <taxon>Cactoideae</taxon>
        <taxon>Echinocereeae</taxon>
        <taxon>Carnegiea</taxon>
    </lineage>
</organism>
<dbReference type="Gene3D" id="3.30.1330.80">
    <property type="entry name" value="Hypothetical protein, similar to alpha- acetolactate decarboxylase, domain 2"/>
    <property type="match status" value="1"/>
</dbReference>
<evidence type="ECO:0000313" key="7">
    <source>
        <dbReference type="EMBL" id="KAJ8441526.1"/>
    </source>
</evidence>
<keyword evidence="4" id="KW-0539">Nucleus</keyword>
<feature type="compositionally biased region" description="Basic residues" evidence="5">
    <location>
        <begin position="80"/>
        <end position="89"/>
    </location>
</feature>
<dbReference type="GO" id="GO:0005634">
    <property type="term" value="C:nucleus"/>
    <property type="evidence" value="ECO:0007669"/>
    <property type="project" value="UniProtKB-SubCell"/>
</dbReference>
<dbReference type="Pfam" id="PF03479">
    <property type="entry name" value="PCC"/>
    <property type="match status" value="1"/>
</dbReference>
<dbReference type="PANTHER" id="PTHR31500:SF9">
    <property type="entry name" value="AT-HOOK MOTIF NUCLEAR-LOCALIZED PROTEIN 9"/>
    <property type="match status" value="1"/>
</dbReference>
<reference evidence="7" key="1">
    <citation type="submission" date="2022-04" db="EMBL/GenBank/DDBJ databases">
        <title>Carnegiea gigantea Genome sequencing and assembly v2.</title>
        <authorList>
            <person name="Copetti D."/>
            <person name="Sanderson M.J."/>
            <person name="Burquez A."/>
            <person name="Wojciechowski M.F."/>
        </authorList>
    </citation>
    <scope>NUCLEOTIDE SEQUENCE</scope>
    <source>
        <strain evidence="7">SGP5-SGP5p</strain>
        <tissue evidence="7">Aerial part</tissue>
    </source>
</reference>
<comment type="domain">
    <text evidence="4">The PPC domain mediates interactions between AHL proteins.</text>
</comment>
<dbReference type="EMBL" id="JAKOGI010000163">
    <property type="protein sequence ID" value="KAJ8441526.1"/>
    <property type="molecule type" value="Genomic_DNA"/>
</dbReference>
<dbReference type="GO" id="GO:0003680">
    <property type="term" value="F:minor groove of adenine-thymine-rich DNA binding"/>
    <property type="evidence" value="ECO:0007669"/>
    <property type="project" value="UniProtKB-UniRule"/>
</dbReference>
<keyword evidence="8" id="KW-1185">Reference proteome</keyword>
<gene>
    <name evidence="7" type="ORF">Cgig2_026327</name>
</gene>
<accession>A0A9Q1QHB5</accession>
<evidence type="ECO:0000256" key="3">
    <source>
        <dbReference type="ARBA" id="ARBA00023163"/>
    </source>
</evidence>
<feature type="compositionally biased region" description="Low complexity" evidence="5">
    <location>
        <begin position="101"/>
        <end position="113"/>
    </location>
</feature>
<comment type="function">
    <text evidence="4">Transcription factor that specifically binds AT-rich DNA sequences related to the nuclear matrix attachment regions (MARs).</text>
</comment>
<dbReference type="Proteomes" id="UP001153076">
    <property type="component" value="Unassembled WGS sequence"/>
</dbReference>
<evidence type="ECO:0000256" key="1">
    <source>
        <dbReference type="ARBA" id="ARBA00023015"/>
    </source>
</evidence>